<dbReference type="EMBL" id="LR536450">
    <property type="protein sequence ID" value="VFU11165.1"/>
    <property type="molecule type" value="Genomic_DNA"/>
</dbReference>
<reference evidence="1 2" key="1">
    <citation type="submission" date="2019-03" db="EMBL/GenBank/DDBJ databases">
        <authorList>
            <person name="Kox A.R. M."/>
        </authorList>
    </citation>
    <scope>NUCLEOTIDE SEQUENCE [LARGE SCALE GENOMIC DNA]</scope>
    <source>
        <strain evidence="1">MTUNDRAET4 annotated genome</strain>
    </source>
</reference>
<evidence type="ECO:0000313" key="2">
    <source>
        <dbReference type="Proteomes" id="UP000294360"/>
    </source>
</evidence>
<dbReference type="RefSeq" id="WP_134492176.1">
    <property type="nucleotide sequence ID" value="NZ_CP139089.1"/>
</dbReference>
<dbReference type="OrthoDB" id="8445902at2"/>
<sequence length="210" mass="22129">MPTPWSAPIKAAKQLSIFPTSKVTGGPWKSVFTKALAEFNALSAKHSLGVTFAIASSAPDPSGVGGADVQFDTINGTANFTCFNQAFSDKLSGNAMEGHTKVISQVFGSAKSIAKAFIFVPATPRVGAASSRVVGDPVKLVIAAHEMIHACGLDNSEHTALKDADLFFDVPSLRDKVHPADDRIAVGNPIVEMPPLFLSAPTIKLIQTNW</sequence>
<proteinExistence type="predicted"/>
<evidence type="ECO:0000313" key="1">
    <source>
        <dbReference type="EMBL" id="VFU11165.1"/>
    </source>
</evidence>
<accession>A0A4U8Z7B0</accession>
<gene>
    <name evidence="1" type="ORF">MTUNDRAET4_4284</name>
</gene>
<name>A0A4U8Z7B0_METTU</name>
<protein>
    <recommendedName>
        <fullName evidence="3">Peptidase M10 metallopeptidase domain-containing protein</fullName>
    </recommendedName>
</protein>
<organism evidence="1 2">
    <name type="scientific">Methylocella tundrae</name>
    <dbReference type="NCBI Taxonomy" id="227605"/>
    <lineage>
        <taxon>Bacteria</taxon>
        <taxon>Pseudomonadati</taxon>
        <taxon>Pseudomonadota</taxon>
        <taxon>Alphaproteobacteria</taxon>
        <taxon>Hyphomicrobiales</taxon>
        <taxon>Beijerinckiaceae</taxon>
        <taxon>Methylocella</taxon>
    </lineage>
</organism>
<evidence type="ECO:0008006" key="3">
    <source>
        <dbReference type="Google" id="ProtNLM"/>
    </source>
</evidence>
<dbReference type="KEGG" id="mtun:MTUNDRAET4_4284"/>
<dbReference type="AlphaFoldDB" id="A0A4U8Z7B0"/>
<dbReference type="Proteomes" id="UP000294360">
    <property type="component" value="Chromosome"/>
</dbReference>